<keyword evidence="1" id="KW-0812">Transmembrane</keyword>
<protein>
    <submittedName>
        <fullName evidence="2">Uncharacterized protein</fullName>
    </submittedName>
</protein>
<reference evidence="2 3" key="1">
    <citation type="submission" date="2013-02" db="EMBL/GenBank/DDBJ databases">
        <title>The Genome Sequence of Acinetobacter sp. CIP 56.2.</title>
        <authorList>
            <consortium name="The Broad Institute Genome Sequencing Platform"/>
            <consortium name="The Broad Institute Genome Sequencing Center for Infectious Disease"/>
            <person name="Cerqueira G."/>
            <person name="Feldgarden M."/>
            <person name="Courvalin P."/>
            <person name="Perichon B."/>
            <person name="Grillot-Courvalin C."/>
            <person name="Clermont D."/>
            <person name="Rocha E."/>
            <person name="Yoon E.-J."/>
            <person name="Nemec A."/>
            <person name="Walker B."/>
            <person name="Young S.K."/>
            <person name="Zeng Q."/>
            <person name="Gargeya S."/>
            <person name="Fitzgerald M."/>
            <person name="Haas B."/>
            <person name="Abouelleil A."/>
            <person name="Alvarado L."/>
            <person name="Arachchi H.M."/>
            <person name="Berlin A.M."/>
            <person name="Chapman S.B."/>
            <person name="Dewar J."/>
            <person name="Goldberg J."/>
            <person name="Griggs A."/>
            <person name="Gujja S."/>
            <person name="Hansen M."/>
            <person name="Howarth C."/>
            <person name="Imamovic A."/>
            <person name="Larimer J."/>
            <person name="McCowan C."/>
            <person name="Murphy C."/>
            <person name="Neiman D."/>
            <person name="Pearson M."/>
            <person name="Priest M."/>
            <person name="Roberts A."/>
            <person name="Saif S."/>
            <person name="Shea T."/>
            <person name="Sisk P."/>
            <person name="Sykes S."/>
            <person name="Wortman J."/>
            <person name="Nusbaum C."/>
            <person name="Birren B."/>
        </authorList>
    </citation>
    <scope>NUCLEOTIDE SEQUENCE [LARGE SCALE GENOMIC DNA]</scope>
    <source>
        <strain evidence="2 3">CIP 56.2</strain>
    </source>
</reference>
<dbReference type="AlphaFoldDB" id="N8WBN1"/>
<name>N8WBN1_9GAMM</name>
<keyword evidence="1" id="KW-1133">Transmembrane helix</keyword>
<feature type="transmembrane region" description="Helical" evidence="1">
    <location>
        <begin position="5"/>
        <end position="25"/>
    </location>
</feature>
<comment type="caution">
    <text evidence="2">The sequence shown here is derived from an EMBL/GenBank/DDBJ whole genome shotgun (WGS) entry which is preliminary data.</text>
</comment>
<gene>
    <name evidence="2" type="ORF">F966_01988</name>
</gene>
<accession>N8WBN1</accession>
<proteinExistence type="predicted"/>
<organism evidence="2 3">
    <name type="scientific">Acinetobacter higginsii</name>
    <dbReference type="NCBI Taxonomy" id="70347"/>
    <lineage>
        <taxon>Bacteria</taxon>
        <taxon>Pseudomonadati</taxon>
        <taxon>Pseudomonadota</taxon>
        <taxon>Gammaproteobacteria</taxon>
        <taxon>Moraxellales</taxon>
        <taxon>Moraxellaceae</taxon>
        <taxon>Acinetobacter</taxon>
    </lineage>
</organism>
<dbReference type="Proteomes" id="UP000013209">
    <property type="component" value="Unassembled WGS sequence"/>
</dbReference>
<dbReference type="HOGENOM" id="CLU_2244113_0_0_6"/>
<keyword evidence="1" id="KW-0472">Membrane</keyword>
<dbReference type="RefSeq" id="WP_004804698.1">
    <property type="nucleotide sequence ID" value="NZ_JAKZGM010000001.1"/>
</dbReference>
<feature type="transmembrane region" description="Helical" evidence="1">
    <location>
        <begin position="74"/>
        <end position="94"/>
    </location>
</feature>
<feature type="transmembrane region" description="Helical" evidence="1">
    <location>
        <begin position="45"/>
        <end position="67"/>
    </location>
</feature>
<evidence type="ECO:0000313" key="2">
    <source>
        <dbReference type="EMBL" id="ENV09331.1"/>
    </source>
</evidence>
<dbReference type="EMBL" id="APPH01000009">
    <property type="protein sequence ID" value="ENV09331.1"/>
    <property type="molecule type" value="Genomic_DNA"/>
</dbReference>
<dbReference type="STRING" id="1144672.F966_01988"/>
<evidence type="ECO:0000256" key="1">
    <source>
        <dbReference type="SAM" id="Phobius"/>
    </source>
</evidence>
<evidence type="ECO:0000313" key="3">
    <source>
        <dbReference type="Proteomes" id="UP000013209"/>
    </source>
</evidence>
<sequence length="104" mass="12010">MKHILWVLAGIFLVAIIILIVPQFFSLIYTDKSRCREGCSADFLIIARTFTWTSLFSGGLIGYLFSLRKVGFKTIFYFIILIIFLLVLLSWYSTNYGYGLNLSY</sequence>
<dbReference type="eggNOG" id="ENOG5030341">
    <property type="taxonomic scope" value="Bacteria"/>
</dbReference>